<comment type="caution">
    <text evidence="2">The sequence shown here is derived from an EMBL/GenBank/DDBJ whole genome shotgun (WGS) entry which is preliminary data.</text>
</comment>
<organism evidence="2 3">
    <name type="scientific">Leptospira perdikensis</name>
    <dbReference type="NCBI Taxonomy" id="2484948"/>
    <lineage>
        <taxon>Bacteria</taxon>
        <taxon>Pseudomonadati</taxon>
        <taxon>Spirochaetota</taxon>
        <taxon>Spirochaetia</taxon>
        <taxon>Leptospirales</taxon>
        <taxon>Leptospiraceae</taxon>
        <taxon>Leptospira</taxon>
    </lineage>
</organism>
<dbReference type="AlphaFoldDB" id="A0A4R9JH27"/>
<feature type="region of interest" description="Disordered" evidence="1">
    <location>
        <begin position="1"/>
        <end position="21"/>
    </location>
</feature>
<reference evidence="2" key="1">
    <citation type="journal article" date="2019" name="PLoS Negl. Trop. Dis.">
        <title>Revisiting the worldwide diversity of Leptospira species in the environment.</title>
        <authorList>
            <person name="Vincent A.T."/>
            <person name="Schiettekatte O."/>
            <person name="Bourhy P."/>
            <person name="Veyrier F.J."/>
            <person name="Picardeau M."/>
        </authorList>
    </citation>
    <scope>NUCLEOTIDE SEQUENCE [LARGE SCALE GENOMIC DNA]</scope>
    <source>
        <strain evidence="2">201702692</strain>
    </source>
</reference>
<evidence type="ECO:0000313" key="2">
    <source>
        <dbReference type="EMBL" id="TGL39047.1"/>
    </source>
</evidence>
<keyword evidence="3" id="KW-1185">Reference proteome</keyword>
<evidence type="ECO:0000313" key="3">
    <source>
        <dbReference type="Proteomes" id="UP000298125"/>
    </source>
</evidence>
<dbReference type="EMBL" id="RQGA01000013">
    <property type="protein sequence ID" value="TGL39047.1"/>
    <property type="molecule type" value="Genomic_DNA"/>
</dbReference>
<evidence type="ECO:0000256" key="1">
    <source>
        <dbReference type="SAM" id="MobiDB-lite"/>
    </source>
</evidence>
<gene>
    <name evidence="2" type="ORF">EHQ49_11845</name>
</gene>
<dbReference type="OrthoDB" id="9954997at2"/>
<dbReference type="Proteomes" id="UP000298125">
    <property type="component" value="Unassembled WGS sequence"/>
</dbReference>
<name>A0A4R9JH27_9LEPT</name>
<sequence length="60" mass="7106">MDLGFATAINPGNKTKQTKKESFENEIKVDRSHLVFLRKQDFFCWKTLFERLTDNSCSKY</sequence>
<proteinExistence type="predicted"/>
<accession>A0A4R9JH27</accession>
<protein>
    <submittedName>
        <fullName evidence="2">Uncharacterized protein</fullName>
    </submittedName>
</protein>